<accession>A0A1T4KR46</accession>
<dbReference type="SUPFAM" id="SSF48452">
    <property type="entry name" value="TPR-like"/>
    <property type="match status" value="1"/>
</dbReference>
<evidence type="ECO:0000256" key="3">
    <source>
        <dbReference type="PROSITE-ProRule" id="PRU00339"/>
    </source>
</evidence>
<proteinExistence type="predicted"/>
<dbReference type="InterPro" id="IPR019734">
    <property type="entry name" value="TPR_rpt"/>
</dbReference>
<dbReference type="STRING" id="180163.SAMN02745174_00549"/>
<dbReference type="Pfam" id="PF13181">
    <property type="entry name" value="TPR_8"/>
    <property type="match status" value="1"/>
</dbReference>
<dbReference type="InterPro" id="IPR050498">
    <property type="entry name" value="Ycf3"/>
</dbReference>
<protein>
    <submittedName>
        <fullName evidence="5">Tetratricopeptide repeat-containing protein</fullName>
    </submittedName>
</protein>
<dbReference type="EMBL" id="FUWX01000005">
    <property type="protein sequence ID" value="SJZ44885.1"/>
    <property type="molecule type" value="Genomic_DNA"/>
</dbReference>
<evidence type="ECO:0000256" key="4">
    <source>
        <dbReference type="SAM" id="SignalP"/>
    </source>
</evidence>
<feature type="repeat" description="TPR" evidence="3">
    <location>
        <begin position="95"/>
        <end position="128"/>
    </location>
</feature>
<evidence type="ECO:0000256" key="2">
    <source>
        <dbReference type="ARBA" id="ARBA00022803"/>
    </source>
</evidence>
<dbReference type="Gene3D" id="1.25.40.10">
    <property type="entry name" value="Tetratricopeptide repeat domain"/>
    <property type="match status" value="2"/>
</dbReference>
<name>A0A1T4KR46_9FUSO</name>
<dbReference type="PROSITE" id="PS50005">
    <property type="entry name" value="TPR"/>
    <property type="match status" value="2"/>
</dbReference>
<dbReference type="RefSeq" id="WP_078693077.1">
    <property type="nucleotide sequence ID" value="NZ_FUWX01000005.1"/>
</dbReference>
<feature type="chain" id="PRO_5012549514" evidence="4">
    <location>
        <begin position="20"/>
        <end position="208"/>
    </location>
</feature>
<reference evidence="5 6" key="1">
    <citation type="submission" date="2017-02" db="EMBL/GenBank/DDBJ databases">
        <authorList>
            <person name="Peterson S.W."/>
        </authorList>
    </citation>
    <scope>NUCLEOTIDE SEQUENCE [LARGE SCALE GENOMIC DNA]</scope>
    <source>
        <strain evidence="5 6">ATCC 700028</strain>
    </source>
</reference>
<feature type="signal peptide" evidence="4">
    <location>
        <begin position="1"/>
        <end position="19"/>
    </location>
</feature>
<evidence type="ECO:0000313" key="6">
    <source>
        <dbReference type="Proteomes" id="UP000191153"/>
    </source>
</evidence>
<keyword evidence="6" id="KW-1185">Reference proteome</keyword>
<keyword evidence="1" id="KW-0677">Repeat</keyword>
<keyword evidence="4" id="KW-0732">Signal</keyword>
<evidence type="ECO:0000313" key="5">
    <source>
        <dbReference type="EMBL" id="SJZ44885.1"/>
    </source>
</evidence>
<dbReference type="Proteomes" id="UP000191153">
    <property type="component" value="Unassembled WGS sequence"/>
</dbReference>
<dbReference type="Pfam" id="PF13432">
    <property type="entry name" value="TPR_16"/>
    <property type="match status" value="1"/>
</dbReference>
<sequence length="208" mass="23827">MNKKIIGCLFLLCSVFALGIDYRPNNIKVLEAKIAGEKDRDKVAPMVKEYNEEFNDYLNSIANNEELIFNLGDQYFKNNRYEAARNIFSKNVDSSRNLFGAGTTSRFLGDYNKAIDYYTESLSKEPLIPEAYLGRGLAYRNIGEYKKAIEDFNTYKSYYDNESVYLALGDIYMAMGNYGKARGILEVGRGKFPNSKEIQEMLITIYSK</sequence>
<dbReference type="SMART" id="SM00028">
    <property type="entry name" value="TPR"/>
    <property type="match status" value="3"/>
</dbReference>
<dbReference type="InterPro" id="IPR011990">
    <property type="entry name" value="TPR-like_helical_dom_sf"/>
</dbReference>
<dbReference type="AlphaFoldDB" id="A0A1T4KR46"/>
<feature type="repeat" description="TPR" evidence="3">
    <location>
        <begin position="129"/>
        <end position="162"/>
    </location>
</feature>
<gene>
    <name evidence="5" type="ORF">SAMN02745174_00549</name>
</gene>
<evidence type="ECO:0000256" key="1">
    <source>
        <dbReference type="ARBA" id="ARBA00022737"/>
    </source>
</evidence>
<dbReference type="OrthoDB" id="86032at2"/>
<dbReference type="PANTHER" id="PTHR44858">
    <property type="entry name" value="TETRATRICOPEPTIDE REPEAT PROTEIN 6"/>
    <property type="match status" value="1"/>
</dbReference>
<keyword evidence="2 3" id="KW-0802">TPR repeat</keyword>
<organism evidence="5 6">
    <name type="scientific">Cetobacterium ceti</name>
    <dbReference type="NCBI Taxonomy" id="180163"/>
    <lineage>
        <taxon>Bacteria</taxon>
        <taxon>Fusobacteriati</taxon>
        <taxon>Fusobacteriota</taxon>
        <taxon>Fusobacteriia</taxon>
        <taxon>Fusobacteriales</taxon>
        <taxon>Fusobacteriaceae</taxon>
        <taxon>Cetobacterium</taxon>
    </lineage>
</organism>
<dbReference type="PANTHER" id="PTHR44858:SF1">
    <property type="entry name" value="UDP-N-ACETYLGLUCOSAMINE--PEPTIDE N-ACETYLGLUCOSAMINYLTRANSFERASE SPINDLY-RELATED"/>
    <property type="match status" value="1"/>
</dbReference>